<evidence type="ECO:0000256" key="3">
    <source>
        <dbReference type="ARBA" id="ARBA00023274"/>
    </source>
</evidence>
<comment type="caution">
    <text evidence="6">The sequence shown here is derived from an EMBL/GenBank/DDBJ whole genome shotgun (WGS) entry which is preliminary data.</text>
</comment>
<dbReference type="InterPro" id="IPR000473">
    <property type="entry name" value="Ribosomal_bL36"/>
</dbReference>
<dbReference type="InterPro" id="IPR035977">
    <property type="entry name" value="Ribosomal_bL36_sp"/>
</dbReference>
<dbReference type="HAMAP" id="MF_00251">
    <property type="entry name" value="Ribosomal_bL36"/>
    <property type="match status" value="1"/>
</dbReference>
<proteinExistence type="inferred from homology"/>
<evidence type="ECO:0000256" key="5">
    <source>
        <dbReference type="RuleBase" id="RU000571"/>
    </source>
</evidence>
<keyword evidence="7" id="KW-1185">Reference proteome</keyword>
<accession>A0A0F5FQ55</accession>
<dbReference type="GO" id="GO:0005840">
    <property type="term" value="C:ribosome"/>
    <property type="evidence" value="ECO:0007669"/>
    <property type="project" value="UniProtKB-KW"/>
</dbReference>
<name>A0A0F5FQ55_9HYPH</name>
<dbReference type="PANTHER" id="PTHR47781:SF1">
    <property type="entry name" value="LARGE RIBOSOMAL SUBUNIT PROTEIN BL36B"/>
    <property type="match status" value="1"/>
</dbReference>
<evidence type="ECO:0000256" key="4">
    <source>
        <dbReference type="HAMAP-Rule" id="MF_00251"/>
    </source>
</evidence>
<dbReference type="NCBIfam" id="TIGR01022">
    <property type="entry name" value="rpmJ_bact"/>
    <property type="match status" value="1"/>
</dbReference>
<dbReference type="GO" id="GO:1990904">
    <property type="term" value="C:ribonucleoprotein complex"/>
    <property type="evidence" value="ECO:0007669"/>
    <property type="project" value="UniProtKB-KW"/>
</dbReference>
<reference evidence="6 7" key="1">
    <citation type="submission" date="2015-03" db="EMBL/GenBank/DDBJ databases">
        <authorList>
            <person name="Hassan Y.I."/>
            <person name="Lepp D."/>
            <person name="Li X.-Z."/>
            <person name="Zhou T."/>
        </authorList>
    </citation>
    <scope>NUCLEOTIDE SEQUENCE [LARGE SCALE GENOMIC DNA]</scope>
    <source>
        <strain evidence="6 7">BD-c194</strain>
    </source>
</reference>
<keyword evidence="2 4" id="KW-0689">Ribosomal protein</keyword>
<dbReference type="GO" id="GO:0006412">
    <property type="term" value="P:translation"/>
    <property type="evidence" value="ECO:0007669"/>
    <property type="project" value="UniProtKB-UniRule"/>
</dbReference>
<dbReference type="SUPFAM" id="SSF57840">
    <property type="entry name" value="Ribosomal protein L36"/>
    <property type="match status" value="1"/>
</dbReference>
<evidence type="ECO:0000313" key="6">
    <source>
        <dbReference type="EMBL" id="KKB10958.1"/>
    </source>
</evidence>
<dbReference type="PATRIC" id="fig|443610.3.peg.1344"/>
<dbReference type="Proteomes" id="UP000033632">
    <property type="component" value="Unassembled WGS sequence"/>
</dbReference>
<dbReference type="PANTHER" id="PTHR47781">
    <property type="entry name" value="50S RIBOSOMAL PROTEIN L36 2"/>
    <property type="match status" value="1"/>
</dbReference>
<dbReference type="InterPro" id="IPR047621">
    <property type="entry name" value="Ribosomal_L36_bact"/>
</dbReference>
<keyword evidence="3 4" id="KW-0687">Ribonucleoprotein</keyword>
<comment type="similarity">
    <text evidence="1 4 5">Belongs to the bacterial ribosomal protein bL36 family.</text>
</comment>
<evidence type="ECO:0000256" key="2">
    <source>
        <dbReference type="ARBA" id="ARBA00022980"/>
    </source>
</evidence>
<dbReference type="STRING" id="443610.VE25_15355"/>
<sequence length="41" mass="4996">MKIRNSLKALMTRHRANKLVRRRGRVYIINKVDKRYKARQG</sequence>
<evidence type="ECO:0000256" key="1">
    <source>
        <dbReference type="ARBA" id="ARBA00007645"/>
    </source>
</evidence>
<dbReference type="Pfam" id="PF00444">
    <property type="entry name" value="Ribosomal_L36"/>
    <property type="match status" value="1"/>
</dbReference>
<dbReference type="GO" id="GO:0003735">
    <property type="term" value="F:structural constituent of ribosome"/>
    <property type="evidence" value="ECO:0007669"/>
    <property type="project" value="InterPro"/>
</dbReference>
<evidence type="ECO:0000313" key="7">
    <source>
        <dbReference type="Proteomes" id="UP000033632"/>
    </source>
</evidence>
<dbReference type="NCBIfam" id="NF002021">
    <property type="entry name" value="PRK00831.1"/>
    <property type="match status" value="1"/>
</dbReference>
<dbReference type="AlphaFoldDB" id="A0A0F5FQ55"/>
<protein>
    <recommendedName>
        <fullName evidence="4">Large ribosomal subunit protein bL36</fullName>
    </recommendedName>
</protein>
<organism evidence="6 7">
    <name type="scientific">Devosia geojensis</name>
    <dbReference type="NCBI Taxonomy" id="443610"/>
    <lineage>
        <taxon>Bacteria</taxon>
        <taxon>Pseudomonadati</taxon>
        <taxon>Pseudomonadota</taxon>
        <taxon>Alphaproteobacteria</taxon>
        <taxon>Hyphomicrobiales</taxon>
        <taxon>Devosiaceae</taxon>
        <taxon>Devosia</taxon>
    </lineage>
</organism>
<dbReference type="RefSeq" id="WP_035098668.1">
    <property type="nucleotide sequence ID" value="NZ_JZEX01000126.1"/>
</dbReference>
<dbReference type="OrthoDB" id="9801558at2"/>
<dbReference type="EMBL" id="JZEX01000126">
    <property type="protein sequence ID" value="KKB10958.1"/>
    <property type="molecule type" value="Genomic_DNA"/>
</dbReference>
<gene>
    <name evidence="4" type="primary">rpmJ</name>
    <name evidence="6" type="ORF">VE25_15355</name>
</gene>